<feature type="compositionally biased region" description="Acidic residues" evidence="2">
    <location>
        <begin position="385"/>
        <end position="403"/>
    </location>
</feature>
<dbReference type="OrthoDB" id="534815at2759"/>
<sequence length="683" mass="80212">MTKFLQPNITDKSSTTKESKMTSTESRIAIEEQHINQINEEMRQLEQQVTKPYLESILSKQLQFHEQKQDEQSSYNDDSDSDLQNSSITQLNNKSELIHQQIQELEKLSQIKTKLEEIEQLISNSQLSINSLLDLQHLSHLFKQIQDSPSLNYMIYKQIIRKVASLHVQYVDMLNAYLKLVIPNEFTILHASVISDFNQFIIKNGYNLNVYANYRMKWDEMIDSIFNSHNEIAIVKYDADDEEEMEIKEVEGTDFITSLINFVKFINKVHHTPVKNYLNSKISKLVAGQLFKNVEEIIHNDKQITKLNELMKLCEETNWNFLNKIEGSGTIEERLNKLHLEWITDDYVGKIKHILNTSSFSELKDADEYNLVKKSPEETLNKDETDWDESWDDKWDEEEEAEEDKTQPKDPIELKQLDEPSKQDKIKISQVPEQLEQLFTQFSKYSNNIGYLVTTIKAIALVSYPSLTNSFIMYNDFVKLSEITGDESLTTFMNSNWNQIMLEFIQELKTLISTLNLESEVNMEDEILDDYNLNQLSLTYKWFQDLTETKQFRETNFKKFQQLIIELVDFANNWLLQLIFTIDDISENQCTLYNLLIENLNNITIPILGELGVSKNSIDSFNKMNNVRFLLNNHLKDIMDRFYQGELFDLSTDEMVNLIKSIFIQSEVRDTYINEIIEFRSMS</sequence>
<organism evidence="4 5">
    <name type="scientific">Candida metapsilosis</name>
    <dbReference type="NCBI Taxonomy" id="273372"/>
    <lineage>
        <taxon>Eukaryota</taxon>
        <taxon>Fungi</taxon>
        <taxon>Dikarya</taxon>
        <taxon>Ascomycota</taxon>
        <taxon>Saccharomycotina</taxon>
        <taxon>Pichiomycetes</taxon>
        <taxon>Debaryomycetaceae</taxon>
        <taxon>Candida/Lodderomyces clade</taxon>
        <taxon>Candida</taxon>
    </lineage>
</organism>
<dbReference type="Gene3D" id="1.10.357.150">
    <property type="match status" value="1"/>
</dbReference>
<dbReference type="AlphaFoldDB" id="A0A8H7ZJV6"/>
<feature type="coiled-coil region" evidence="1">
    <location>
        <begin position="88"/>
        <end position="118"/>
    </location>
</feature>
<feature type="compositionally biased region" description="Low complexity" evidence="2">
    <location>
        <begin position="72"/>
        <end position="86"/>
    </location>
</feature>
<evidence type="ECO:0000313" key="4">
    <source>
        <dbReference type="EMBL" id="KAG5420376.1"/>
    </source>
</evidence>
<protein>
    <submittedName>
        <fullName evidence="4">DSL1</fullName>
    </submittedName>
</protein>
<evidence type="ECO:0000256" key="2">
    <source>
        <dbReference type="SAM" id="MobiDB-lite"/>
    </source>
</evidence>
<evidence type="ECO:0000259" key="3">
    <source>
        <dbReference type="Pfam" id="PF11989"/>
    </source>
</evidence>
<evidence type="ECO:0000313" key="5">
    <source>
        <dbReference type="Proteomes" id="UP000669133"/>
    </source>
</evidence>
<feature type="region of interest" description="Disordered" evidence="2">
    <location>
        <begin position="65"/>
        <end position="86"/>
    </location>
</feature>
<dbReference type="InterPro" id="IPR021876">
    <property type="entry name" value="Dsl1_C"/>
</dbReference>
<accession>A0A8H7ZJV6</accession>
<dbReference type="InterPro" id="IPR046362">
    <property type="entry name" value="Zw10/DSL1_C_sf"/>
</dbReference>
<feature type="region of interest" description="Disordered" evidence="2">
    <location>
        <begin position="382"/>
        <end position="418"/>
    </location>
</feature>
<feature type="compositionally biased region" description="Basic and acidic residues" evidence="2">
    <location>
        <begin position="404"/>
        <end position="418"/>
    </location>
</feature>
<proteinExistence type="predicted"/>
<dbReference type="Pfam" id="PF11989">
    <property type="entry name" value="Dsl1_C"/>
    <property type="match status" value="1"/>
</dbReference>
<reference evidence="4 5" key="1">
    <citation type="submission" date="2020-12" db="EMBL/GenBank/DDBJ databases">
        <title>Effect of drift, selection, and recombination on the evolution of hybrid genomes in Candida yeast pathogens.</title>
        <authorList>
            <person name="Mixao V."/>
            <person name="Ksiezopolska E."/>
            <person name="Saus E."/>
            <person name="Boekhout T."/>
            <person name="Gacser A."/>
            <person name="Gabaldon T."/>
        </authorList>
    </citation>
    <scope>NUCLEOTIDE SEQUENCE [LARGE SCALE GENOMIC DNA]</scope>
    <source>
        <strain evidence="4 5">BP57</strain>
    </source>
</reference>
<keyword evidence="1" id="KW-0175">Coiled coil</keyword>
<dbReference type="RefSeq" id="XP_067549492.1">
    <property type="nucleotide sequence ID" value="XM_067691092.1"/>
</dbReference>
<evidence type="ECO:0000256" key="1">
    <source>
        <dbReference type="SAM" id="Coils"/>
    </source>
</evidence>
<dbReference type="GeneID" id="93650886"/>
<comment type="caution">
    <text evidence="4">The sequence shown here is derived from an EMBL/GenBank/DDBJ whole genome shotgun (WGS) entry which is preliminary data.</text>
</comment>
<name>A0A8H7ZJV6_9ASCO</name>
<dbReference type="Proteomes" id="UP000669133">
    <property type="component" value="Unassembled WGS sequence"/>
</dbReference>
<gene>
    <name evidence="4" type="ORF">I9W82_002257</name>
</gene>
<feature type="region of interest" description="Disordered" evidence="2">
    <location>
        <begin position="1"/>
        <end position="25"/>
    </location>
</feature>
<feature type="domain" description="Retrograde transport protein Dsl1 C-terminal" evidence="3">
    <location>
        <begin position="559"/>
        <end position="681"/>
    </location>
</feature>
<keyword evidence="5" id="KW-1185">Reference proteome</keyword>
<dbReference type="EMBL" id="JAEOAQ010000002">
    <property type="protein sequence ID" value="KAG5420376.1"/>
    <property type="molecule type" value="Genomic_DNA"/>
</dbReference>